<feature type="region of interest" description="Disordered" evidence="1">
    <location>
        <begin position="1"/>
        <end position="29"/>
    </location>
</feature>
<evidence type="ECO:0000313" key="3">
    <source>
        <dbReference type="Proteomes" id="UP000694044"/>
    </source>
</evidence>
<dbReference type="EMBL" id="JAGDFM010000918">
    <property type="protein sequence ID" value="KAG7375809.1"/>
    <property type="molecule type" value="Genomic_DNA"/>
</dbReference>
<dbReference type="OrthoDB" id="127213at2759"/>
<keyword evidence="3" id="KW-1185">Reference proteome</keyword>
<dbReference type="Proteomes" id="UP000694044">
    <property type="component" value="Unassembled WGS sequence"/>
</dbReference>
<evidence type="ECO:0000256" key="1">
    <source>
        <dbReference type="SAM" id="MobiDB-lite"/>
    </source>
</evidence>
<sequence>MDCTNQVGLETTEALGKDRASENRQADEAGDHLKSLKRRFHAPMAHLNRTASVASESEFGHVVHRLVLESDVLRTENVELRKKLQLHERLESLIQVGLSNVTRSQDHDSSHANVYEASEKSQWTSRPNTSDWRVHFLHAEPSFYVHPLNQEQFDASIKTCYDTFNEDPPPIKRVGTLFGWDLHYAPLTRSEAKSVVSLQFLQEFEKNAYAVVCNIPGPVHLRYPFLLRRVPRKFANGKRSISYLMTIAQRKTTPKC</sequence>
<accession>A0A8T1V6S8</accession>
<organism evidence="2 3">
    <name type="scientific">Phytophthora pseudosyringae</name>
    <dbReference type="NCBI Taxonomy" id="221518"/>
    <lineage>
        <taxon>Eukaryota</taxon>
        <taxon>Sar</taxon>
        <taxon>Stramenopiles</taxon>
        <taxon>Oomycota</taxon>
        <taxon>Peronosporomycetes</taxon>
        <taxon>Peronosporales</taxon>
        <taxon>Peronosporaceae</taxon>
        <taxon>Phytophthora</taxon>
    </lineage>
</organism>
<gene>
    <name evidence="2" type="ORF">PHYPSEUDO_015199</name>
</gene>
<feature type="compositionally biased region" description="Basic and acidic residues" evidence="1">
    <location>
        <begin position="15"/>
        <end position="29"/>
    </location>
</feature>
<proteinExistence type="predicted"/>
<evidence type="ECO:0000313" key="2">
    <source>
        <dbReference type="EMBL" id="KAG7375809.1"/>
    </source>
</evidence>
<reference evidence="2" key="1">
    <citation type="submission" date="2021-02" db="EMBL/GenBank/DDBJ databases">
        <authorList>
            <person name="Palmer J.M."/>
        </authorList>
    </citation>
    <scope>NUCLEOTIDE SEQUENCE</scope>
    <source>
        <strain evidence="2">SCRP734</strain>
    </source>
</reference>
<protein>
    <submittedName>
        <fullName evidence="2">Uncharacterized protein</fullName>
    </submittedName>
</protein>
<comment type="caution">
    <text evidence="2">The sequence shown here is derived from an EMBL/GenBank/DDBJ whole genome shotgun (WGS) entry which is preliminary data.</text>
</comment>
<dbReference type="AlphaFoldDB" id="A0A8T1V6S8"/>
<name>A0A8T1V6S8_9STRA</name>